<reference evidence="1 2" key="1">
    <citation type="submission" date="2019-12" db="EMBL/GenBank/DDBJ databases">
        <title>Paraburkholderia acidiphila 7Q-K02 sp. nov and Paraburkholderia acidisoli DHF22 sp. nov., two strains isolated from forest soil.</title>
        <authorList>
            <person name="Gao Z."/>
            <person name="Qiu L."/>
        </authorList>
    </citation>
    <scope>NUCLEOTIDE SEQUENCE [LARGE SCALE GENOMIC DNA]</scope>
    <source>
        <strain evidence="1 2">DHF22</strain>
    </source>
</reference>
<protein>
    <submittedName>
        <fullName evidence="1">EthD family reductase</fullName>
    </submittedName>
</protein>
<dbReference type="EMBL" id="CP046916">
    <property type="protein sequence ID" value="QGZ66855.1"/>
    <property type="molecule type" value="Genomic_DNA"/>
</dbReference>
<name>A0A7Z2GS59_9BURK</name>
<proteinExistence type="predicted"/>
<dbReference type="OrthoDB" id="8687889at2"/>
<gene>
    <name evidence="1" type="ORF">FAZ98_29780</name>
</gene>
<dbReference type="NCBIfam" id="TIGR02118">
    <property type="entry name" value="EthD family reductase"/>
    <property type="match status" value="1"/>
</dbReference>
<keyword evidence="2" id="KW-1185">Reference proteome</keyword>
<dbReference type="Proteomes" id="UP000433577">
    <property type="component" value="Chromosome 4"/>
</dbReference>
<dbReference type="GO" id="GO:0016491">
    <property type="term" value="F:oxidoreductase activity"/>
    <property type="evidence" value="ECO:0007669"/>
    <property type="project" value="InterPro"/>
</dbReference>
<accession>A0A7Z2GS59</accession>
<dbReference type="AlphaFoldDB" id="A0A7Z2GS59"/>
<dbReference type="SUPFAM" id="SSF54909">
    <property type="entry name" value="Dimeric alpha+beta barrel"/>
    <property type="match status" value="1"/>
</dbReference>
<dbReference type="InterPro" id="IPR011008">
    <property type="entry name" value="Dimeric_a/b-barrel"/>
</dbReference>
<evidence type="ECO:0000313" key="1">
    <source>
        <dbReference type="EMBL" id="QGZ66855.1"/>
    </source>
</evidence>
<dbReference type="KEGG" id="pacs:FAZ98_29780"/>
<sequence>MLHVPATASDPYLNDEHAPQLVLQLYFNELTALEAVASSTGSLQALTDRRTIAWTGSAEITQQAMAVRRYATPAPNHDAGTRCTYLVAYEGAPRDYDAWLGHYLAGHVPLMQRLPEIRELEIYTRLETVSALPARREQAVQRNKVVFDTAEALTHALHSPIRHDMRRDYEASPPFDGHNVHFPMTSRYVRVLAE</sequence>
<evidence type="ECO:0000313" key="2">
    <source>
        <dbReference type="Proteomes" id="UP000433577"/>
    </source>
</evidence>
<dbReference type="Gene3D" id="3.30.70.100">
    <property type="match status" value="1"/>
</dbReference>
<organism evidence="1 2">
    <name type="scientific">Paraburkholderia acidisoli</name>
    <dbReference type="NCBI Taxonomy" id="2571748"/>
    <lineage>
        <taxon>Bacteria</taxon>
        <taxon>Pseudomonadati</taxon>
        <taxon>Pseudomonadota</taxon>
        <taxon>Betaproteobacteria</taxon>
        <taxon>Burkholderiales</taxon>
        <taxon>Burkholderiaceae</taxon>
        <taxon>Paraburkholderia</taxon>
    </lineage>
</organism>
<dbReference type="InterPro" id="IPR009799">
    <property type="entry name" value="EthD_dom"/>
</dbReference>